<feature type="signal peptide" evidence="1">
    <location>
        <begin position="1"/>
        <end position="19"/>
    </location>
</feature>
<protein>
    <submittedName>
        <fullName evidence="2">Uncharacterized protein</fullName>
    </submittedName>
</protein>
<dbReference type="EMBL" id="CP139960">
    <property type="protein sequence ID" value="WQD37160.1"/>
    <property type="molecule type" value="Genomic_DNA"/>
</dbReference>
<dbReference type="RefSeq" id="WP_114792996.1">
    <property type="nucleotide sequence ID" value="NZ_CP139960.1"/>
</dbReference>
<evidence type="ECO:0000313" key="3">
    <source>
        <dbReference type="Proteomes" id="UP001325680"/>
    </source>
</evidence>
<keyword evidence="1" id="KW-0732">Signal</keyword>
<proteinExistence type="predicted"/>
<sequence>MKAVKIIVLACFLSLGLNAIGQSKEAKLKPWVCSNGFWVVETNVKTPLFNKVRFYTNNGLLMEEKEINGARLNVKKRKVKIELKQMLEAVALAWEQQHKSEWVKRY</sequence>
<name>A0ABZ0W1L7_9BACT</name>
<reference evidence="2 3" key="1">
    <citation type="submission" date="2023-12" db="EMBL/GenBank/DDBJ databases">
        <title>Genome sequencing and assembly of bacterial species from a model synthetic community.</title>
        <authorList>
            <person name="Hogle S.L."/>
        </authorList>
    </citation>
    <scope>NUCLEOTIDE SEQUENCE [LARGE SCALE GENOMIC DNA]</scope>
    <source>
        <strain evidence="2 3">HAMBI_3031</strain>
    </source>
</reference>
<evidence type="ECO:0000256" key="1">
    <source>
        <dbReference type="SAM" id="SignalP"/>
    </source>
</evidence>
<gene>
    <name evidence="2" type="ORF">U0035_15930</name>
</gene>
<feature type="chain" id="PRO_5045584821" evidence="1">
    <location>
        <begin position="20"/>
        <end position="106"/>
    </location>
</feature>
<dbReference type="Proteomes" id="UP001325680">
    <property type="component" value="Chromosome"/>
</dbReference>
<keyword evidence="3" id="KW-1185">Reference proteome</keyword>
<accession>A0ABZ0W1L7</accession>
<organism evidence="2 3">
    <name type="scientific">Niabella yanshanensis</name>
    <dbReference type="NCBI Taxonomy" id="577386"/>
    <lineage>
        <taxon>Bacteria</taxon>
        <taxon>Pseudomonadati</taxon>
        <taxon>Bacteroidota</taxon>
        <taxon>Chitinophagia</taxon>
        <taxon>Chitinophagales</taxon>
        <taxon>Chitinophagaceae</taxon>
        <taxon>Niabella</taxon>
    </lineage>
</organism>
<evidence type="ECO:0000313" key="2">
    <source>
        <dbReference type="EMBL" id="WQD37160.1"/>
    </source>
</evidence>